<feature type="transmembrane region" description="Helical" evidence="1">
    <location>
        <begin position="25"/>
        <end position="46"/>
    </location>
</feature>
<sequence length="61" mass="7092">PSTVMHSVPRHHILCHRPVNPSHSVSPFCLVFVPTYIVVLFISFPMKIKRKAQVRKRTNKK</sequence>
<keyword evidence="1" id="KW-0472">Membrane</keyword>
<feature type="non-terminal residue" evidence="2">
    <location>
        <position position="1"/>
    </location>
</feature>
<dbReference type="Gramene" id="C.cajan_33162.t">
    <property type="protein sequence ID" value="C.cajan_33162.t.cds1"/>
    <property type="gene ID" value="C.cajan_33162"/>
</dbReference>
<reference evidence="2" key="1">
    <citation type="journal article" date="2012" name="Nat. Biotechnol.">
        <title>Draft genome sequence of pigeonpea (Cajanus cajan), an orphan legume crop of resource-poor farmers.</title>
        <authorList>
            <person name="Varshney R.K."/>
            <person name="Chen W."/>
            <person name="Li Y."/>
            <person name="Bharti A.K."/>
            <person name="Saxena R.K."/>
            <person name="Schlueter J.A."/>
            <person name="Donoghue M.T."/>
            <person name="Azam S."/>
            <person name="Fan G."/>
            <person name="Whaley A.M."/>
            <person name="Farmer A.D."/>
            <person name="Sheridan J."/>
            <person name="Iwata A."/>
            <person name="Tuteja R."/>
            <person name="Penmetsa R.V."/>
            <person name="Wu W."/>
            <person name="Upadhyaya H.D."/>
            <person name="Yang S.P."/>
            <person name="Shah T."/>
            <person name="Saxena K.B."/>
            <person name="Michael T."/>
            <person name="McCombie W.R."/>
            <person name="Yang B."/>
            <person name="Zhang G."/>
            <person name="Yang H."/>
            <person name="Wang J."/>
            <person name="Spillane C."/>
            <person name="Cook D.R."/>
            <person name="May G.D."/>
            <person name="Xu X."/>
            <person name="Jackson S.A."/>
        </authorList>
    </citation>
    <scope>NUCLEOTIDE SEQUENCE [LARGE SCALE GENOMIC DNA]</scope>
</reference>
<accession>A0A151RVJ4</accession>
<name>A0A151RVJ4_CAJCA</name>
<dbReference type="Proteomes" id="UP000075243">
    <property type="component" value="Unassembled WGS sequence"/>
</dbReference>
<protein>
    <submittedName>
        <fullName evidence="2">Uncharacterized protein</fullName>
    </submittedName>
</protein>
<dbReference type="EMBL" id="KQ483554">
    <property type="protein sequence ID" value="KYP46563.1"/>
    <property type="molecule type" value="Genomic_DNA"/>
</dbReference>
<gene>
    <name evidence="2" type="ORF">KK1_031853</name>
</gene>
<dbReference type="AlphaFoldDB" id="A0A151RVJ4"/>
<proteinExistence type="predicted"/>
<keyword evidence="1" id="KW-1133">Transmembrane helix</keyword>
<evidence type="ECO:0000256" key="1">
    <source>
        <dbReference type="SAM" id="Phobius"/>
    </source>
</evidence>
<evidence type="ECO:0000313" key="3">
    <source>
        <dbReference type="Proteomes" id="UP000075243"/>
    </source>
</evidence>
<organism evidence="2 3">
    <name type="scientific">Cajanus cajan</name>
    <name type="common">Pigeon pea</name>
    <name type="synonym">Cajanus indicus</name>
    <dbReference type="NCBI Taxonomy" id="3821"/>
    <lineage>
        <taxon>Eukaryota</taxon>
        <taxon>Viridiplantae</taxon>
        <taxon>Streptophyta</taxon>
        <taxon>Embryophyta</taxon>
        <taxon>Tracheophyta</taxon>
        <taxon>Spermatophyta</taxon>
        <taxon>Magnoliopsida</taxon>
        <taxon>eudicotyledons</taxon>
        <taxon>Gunneridae</taxon>
        <taxon>Pentapetalae</taxon>
        <taxon>rosids</taxon>
        <taxon>fabids</taxon>
        <taxon>Fabales</taxon>
        <taxon>Fabaceae</taxon>
        <taxon>Papilionoideae</taxon>
        <taxon>50 kb inversion clade</taxon>
        <taxon>NPAAA clade</taxon>
        <taxon>indigoferoid/millettioid clade</taxon>
        <taxon>Phaseoleae</taxon>
        <taxon>Cajanus</taxon>
    </lineage>
</organism>
<keyword evidence="1" id="KW-0812">Transmembrane</keyword>
<keyword evidence="3" id="KW-1185">Reference proteome</keyword>
<evidence type="ECO:0000313" key="2">
    <source>
        <dbReference type="EMBL" id="KYP46563.1"/>
    </source>
</evidence>